<accession>A0A1S0TYY3</accession>
<dbReference type="GeneID" id="9943294"/>
<dbReference type="CTD" id="9943294"/>
<organism evidence="1">
    <name type="scientific">Loa loa</name>
    <name type="common">Eye worm</name>
    <name type="synonym">Filaria loa</name>
    <dbReference type="NCBI Taxonomy" id="7209"/>
    <lineage>
        <taxon>Eukaryota</taxon>
        <taxon>Metazoa</taxon>
        <taxon>Ecdysozoa</taxon>
        <taxon>Nematoda</taxon>
        <taxon>Chromadorea</taxon>
        <taxon>Rhabditida</taxon>
        <taxon>Spirurina</taxon>
        <taxon>Spiruromorpha</taxon>
        <taxon>Filarioidea</taxon>
        <taxon>Onchocercidae</taxon>
        <taxon>Loa</taxon>
    </lineage>
</organism>
<dbReference type="InParanoid" id="A0A1S0TYY3"/>
<dbReference type="KEGG" id="loa:LOAG_05886"/>
<name>A0A1S0TYY3_LOALO</name>
<sequence length="106" mass="12187">MVGDPKDLWVTSLPSHTPINFKRSILEINEIFELEILENRFALRRWPRKIWVDKFESTGALERLPQPSEKKARRGRSIHKAILRYVAVGPASSQSSTSDKLTEVSK</sequence>
<reference evidence="1" key="1">
    <citation type="submission" date="2012-04" db="EMBL/GenBank/DDBJ databases">
        <title>The Genome Sequence of Loa loa.</title>
        <authorList>
            <consortium name="The Broad Institute Genome Sequencing Platform"/>
            <consortium name="Broad Institute Genome Sequencing Center for Infectious Disease"/>
            <person name="Nutman T.B."/>
            <person name="Fink D.L."/>
            <person name="Russ C."/>
            <person name="Young S."/>
            <person name="Zeng Q."/>
            <person name="Gargeya S."/>
            <person name="Alvarado L."/>
            <person name="Berlin A."/>
            <person name="Chapman S.B."/>
            <person name="Chen Z."/>
            <person name="Freedman E."/>
            <person name="Gellesch M."/>
            <person name="Goldberg J."/>
            <person name="Griggs A."/>
            <person name="Gujja S."/>
            <person name="Heilman E.R."/>
            <person name="Heiman D."/>
            <person name="Howarth C."/>
            <person name="Mehta T."/>
            <person name="Neiman D."/>
            <person name="Pearson M."/>
            <person name="Roberts A."/>
            <person name="Saif S."/>
            <person name="Shea T."/>
            <person name="Shenoy N."/>
            <person name="Sisk P."/>
            <person name="Stolte C."/>
            <person name="Sykes S."/>
            <person name="White J."/>
            <person name="Yandava C."/>
            <person name="Haas B."/>
            <person name="Henn M.R."/>
            <person name="Nusbaum C."/>
            <person name="Birren B."/>
        </authorList>
    </citation>
    <scope>NUCLEOTIDE SEQUENCE [LARGE SCALE GENOMIC DNA]</scope>
</reference>
<dbReference type="EMBL" id="JH712376">
    <property type="protein sequence ID" value="EFO22602.1"/>
    <property type="molecule type" value="Genomic_DNA"/>
</dbReference>
<evidence type="ECO:0000313" key="1">
    <source>
        <dbReference type="EMBL" id="EFO22602.1"/>
    </source>
</evidence>
<dbReference type="RefSeq" id="XP_003141471.1">
    <property type="nucleotide sequence ID" value="XM_003141423.1"/>
</dbReference>
<proteinExistence type="predicted"/>
<protein>
    <submittedName>
        <fullName evidence="1">Uncharacterized protein</fullName>
    </submittedName>
</protein>
<dbReference type="AlphaFoldDB" id="A0A1S0TYY3"/>
<gene>
    <name evidence="1" type="ORF">LOAG_05886</name>
</gene>